<comment type="caution">
    <text evidence="1">The sequence shown here is derived from an EMBL/GenBank/DDBJ whole genome shotgun (WGS) entry which is preliminary data.</text>
</comment>
<evidence type="ECO:0000313" key="1">
    <source>
        <dbReference type="EMBL" id="TCL39817.1"/>
    </source>
</evidence>
<dbReference type="OrthoDB" id="3532550at2"/>
<accession>A0A4R1Q1Y2</accession>
<dbReference type="AlphaFoldDB" id="A0A4R1Q1Y2"/>
<dbReference type="EMBL" id="SLUI01000001">
    <property type="protein sequence ID" value="TCL39817.1"/>
    <property type="molecule type" value="Genomic_DNA"/>
</dbReference>
<proteinExistence type="predicted"/>
<dbReference type="Proteomes" id="UP000295063">
    <property type="component" value="Unassembled WGS sequence"/>
</dbReference>
<reference evidence="1 2" key="1">
    <citation type="submission" date="2019-03" db="EMBL/GenBank/DDBJ databases">
        <title>Genomic Encyclopedia of Type Strains, Phase IV (KMG-IV): sequencing the most valuable type-strain genomes for metagenomic binning, comparative biology and taxonomic classification.</title>
        <authorList>
            <person name="Goeker M."/>
        </authorList>
    </citation>
    <scope>NUCLEOTIDE SEQUENCE [LARGE SCALE GENOMIC DNA]</scope>
    <source>
        <strain evidence="1 2">DSM 15969</strain>
    </source>
</reference>
<dbReference type="RefSeq" id="WP_132073753.1">
    <property type="nucleotide sequence ID" value="NZ_SLUI01000001.1"/>
</dbReference>
<keyword evidence="2" id="KW-1185">Reference proteome</keyword>
<gene>
    <name evidence="1" type="ORF">EV210_10112</name>
</gene>
<sequence length="228" mass="26359">MSKNGQIEKIALAIPAGWKVAWNTFCHVSLEEALQREGKAGALNSYFTEDLLLLQRLNKELSLDVGWNPDMDLSGQYELCVHKKDEEEPVLEYASRSSQEIVERINDLLANYAEGESLIPLRIATGWEVRLNHWIKDLDKMEFAALPGEERNGHIIFSAARYLYGWIQITVRYHKEFNSSFFTLVVEQENDEDFYKKISVDDMARAIFVLENWLELAHFLDTDRLVDG</sequence>
<name>A0A4R1Q1Y2_9FIRM</name>
<evidence type="ECO:0000313" key="2">
    <source>
        <dbReference type="Proteomes" id="UP000295063"/>
    </source>
</evidence>
<protein>
    <submittedName>
        <fullName evidence="1">Uncharacterized protein</fullName>
    </submittedName>
</protein>
<organism evidence="1 2">
    <name type="scientific">Anaerospora hongkongensis</name>
    <dbReference type="NCBI Taxonomy" id="244830"/>
    <lineage>
        <taxon>Bacteria</taxon>
        <taxon>Bacillati</taxon>
        <taxon>Bacillota</taxon>
        <taxon>Negativicutes</taxon>
        <taxon>Selenomonadales</taxon>
        <taxon>Sporomusaceae</taxon>
        <taxon>Anaerospora</taxon>
    </lineage>
</organism>